<name>A0A0B1RXF5_OESDE</name>
<protein>
    <submittedName>
        <fullName evidence="1">Uncharacterized protein</fullName>
    </submittedName>
</protein>
<dbReference type="EMBL" id="KN612506">
    <property type="protein sequence ID" value="KHJ75680.1"/>
    <property type="molecule type" value="Genomic_DNA"/>
</dbReference>
<reference evidence="1 2" key="1">
    <citation type="submission" date="2014-03" db="EMBL/GenBank/DDBJ databases">
        <title>Draft genome of the hookworm Oesophagostomum dentatum.</title>
        <authorList>
            <person name="Mitreva M."/>
        </authorList>
    </citation>
    <scope>NUCLEOTIDE SEQUENCE [LARGE SCALE GENOMIC DNA]</scope>
    <source>
        <strain evidence="1 2">OD-Hann</strain>
    </source>
</reference>
<gene>
    <name evidence="1" type="ORF">OESDEN_24704</name>
</gene>
<proteinExistence type="predicted"/>
<evidence type="ECO:0000313" key="2">
    <source>
        <dbReference type="Proteomes" id="UP000053660"/>
    </source>
</evidence>
<organism evidence="1 2">
    <name type="scientific">Oesophagostomum dentatum</name>
    <name type="common">Nodular worm</name>
    <dbReference type="NCBI Taxonomy" id="61180"/>
    <lineage>
        <taxon>Eukaryota</taxon>
        <taxon>Metazoa</taxon>
        <taxon>Ecdysozoa</taxon>
        <taxon>Nematoda</taxon>
        <taxon>Chromadorea</taxon>
        <taxon>Rhabditida</taxon>
        <taxon>Rhabditina</taxon>
        <taxon>Rhabditomorpha</taxon>
        <taxon>Strongyloidea</taxon>
        <taxon>Strongylidae</taxon>
        <taxon>Oesophagostomum</taxon>
    </lineage>
</organism>
<accession>A0A0B1RXF5</accession>
<evidence type="ECO:0000313" key="1">
    <source>
        <dbReference type="EMBL" id="KHJ75680.1"/>
    </source>
</evidence>
<keyword evidence="2" id="KW-1185">Reference proteome</keyword>
<feature type="non-terminal residue" evidence="1">
    <location>
        <position position="1"/>
    </location>
</feature>
<dbReference type="AlphaFoldDB" id="A0A0B1RXF5"/>
<dbReference type="OrthoDB" id="5860189at2759"/>
<sequence>SKSPAKASQQKSKNLPKAVAQILPNSLRVTPMENVEGIFVDMILELKKEQLRESKQVDIRIECPHFKPRRICIDSCWYNVV</sequence>
<dbReference type="Proteomes" id="UP000053660">
    <property type="component" value="Unassembled WGS sequence"/>
</dbReference>